<dbReference type="InParanoid" id="A0A507AXK7"/>
<keyword evidence="3" id="KW-1185">Reference proteome</keyword>
<gene>
    <name evidence="2" type="ORF">E0L32_005077</name>
</gene>
<comment type="similarity">
    <text evidence="1">Belongs to the MIT1/WOR1 family.</text>
</comment>
<evidence type="ECO:0000256" key="1">
    <source>
        <dbReference type="ARBA" id="ARBA00008359"/>
    </source>
</evidence>
<reference evidence="2 3" key="1">
    <citation type="submission" date="2019-06" db="EMBL/GenBank/DDBJ databases">
        <title>Draft genome sequence of the filamentous fungus Phialemoniopsis curvata isolated from diesel fuel.</title>
        <authorList>
            <person name="Varaljay V.A."/>
            <person name="Lyon W.J."/>
            <person name="Crouch A.L."/>
            <person name="Drake C.E."/>
            <person name="Hollomon J.M."/>
            <person name="Nadeau L.J."/>
            <person name="Nunn H.S."/>
            <person name="Stevenson B.S."/>
            <person name="Bojanowski C.L."/>
            <person name="Crookes-Goodson W.J."/>
        </authorList>
    </citation>
    <scope>NUCLEOTIDE SEQUENCE [LARGE SCALE GENOMIC DNA]</scope>
    <source>
        <strain evidence="2 3">D216</strain>
    </source>
</reference>
<dbReference type="Proteomes" id="UP000319257">
    <property type="component" value="Unassembled WGS sequence"/>
</dbReference>
<evidence type="ECO:0000313" key="3">
    <source>
        <dbReference type="Proteomes" id="UP000319257"/>
    </source>
</evidence>
<accession>A0A507AXK7</accession>
<dbReference type="AlphaFoldDB" id="A0A507AXK7"/>
<sequence length="180" mass="19481">MSALRPPRPLLMPTYHGHVSSAKEALILIEACLSGQLSHASTPPLSSVQDEVVSSGNVFVYEEFSSGIREWKDGREWGPPSHVGGLEVAPLRPPTQINGISPASMYKSTTKIDYRAHTHHLVAYFSISDALGGTLLKPSFDPALANVVIRRALNVQRSISEADERALEIYLQGVAAQPSP</sequence>
<dbReference type="EMBL" id="SKBQ01000026">
    <property type="protein sequence ID" value="TPX14682.1"/>
    <property type="molecule type" value="Genomic_DNA"/>
</dbReference>
<organism evidence="2 3">
    <name type="scientific">Thyridium curvatum</name>
    <dbReference type="NCBI Taxonomy" id="1093900"/>
    <lineage>
        <taxon>Eukaryota</taxon>
        <taxon>Fungi</taxon>
        <taxon>Dikarya</taxon>
        <taxon>Ascomycota</taxon>
        <taxon>Pezizomycotina</taxon>
        <taxon>Sordariomycetes</taxon>
        <taxon>Sordariomycetidae</taxon>
        <taxon>Thyridiales</taxon>
        <taxon>Thyridiaceae</taxon>
        <taxon>Thyridium</taxon>
    </lineage>
</organism>
<name>A0A507AXK7_9PEZI</name>
<protein>
    <submittedName>
        <fullName evidence="2">Uncharacterized protein</fullName>
    </submittedName>
</protein>
<dbReference type="GO" id="GO:0003677">
    <property type="term" value="F:DNA binding"/>
    <property type="evidence" value="ECO:0007669"/>
    <property type="project" value="TreeGrafter"/>
</dbReference>
<dbReference type="GeneID" id="41972524"/>
<dbReference type="PANTHER" id="PTHR28027:SF2">
    <property type="entry name" value="TRANSCRIPTIONAL REGULATOR MIT1"/>
    <property type="match status" value="1"/>
</dbReference>
<dbReference type="InterPro" id="IPR018608">
    <property type="entry name" value="Gti1/Pac2"/>
</dbReference>
<dbReference type="OrthoDB" id="5319641at2759"/>
<dbReference type="PANTHER" id="PTHR28027">
    <property type="entry name" value="TRANSCRIPTIONAL REGULATOR MIT1"/>
    <property type="match status" value="1"/>
</dbReference>
<comment type="caution">
    <text evidence="2">The sequence shown here is derived from an EMBL/GenBank/DDBJ whole genome shotgun (WGS) entry which is preliminary data.</text>
</comment>
<proteinExistence type="inferred from homology"/>
<dbReference type="RefSeq" id="XP_030996393.1">
    <property type="nucleotide sequence ID" value="XM_031139559.1"/>
</dbReference>
<evidence type="ECO:0000313" key="2">
    <source>
        <dbReference type="EMBL" id="TPX14682.1"/>
    </source>
</evidence>
<dbReference type="Pfam" id="PF09729">
    <property type="entry name" value="Gti1_Pac2"/>
    <property type="match status" value="1"/>
</dbReference>